<comment type="caution">
    <text evidence="1">The sequence shown here is derived from an EMBL/GenBank/DDBJ whole genome shotgun (WGS) entry which is preliminary data.</text>
</comment>
<dbReference type="PIRSF" id="PIRSF037081">
    <property type="entry name" value="P-loop_All4644_prd"/>
    <property type="match status" value="1"/>
</dbReference>
<dbReference type="OrthoDB" id="8564590at2"/>
<evidence type="ECO:0008006" key="3">
    <source>
        <dbReference type="Google" id="ProtNLM"/>
    </source>
</evidence>
<sequence length="146" mass="17003">MEGILFIGLQASGKSSFYRERFFATHVRISLDLLRTRHRERRLMTACLETDQPLVIDNTNPTRDDRASYLGALKKARYSVVGYYFSSKIAECLVRNQQREHSIPEVGLLATAKRLELPTQEEGFDALWYVRLSERGFEVEEWNDEI</sequence>
<name>A0A5C5VLP0_9BACT</name>
<dbReference type="PANTHER" id="PTHR12083:SF9">
    <property type="entry name" value="BIFUNCTIONAL POLYNUCLEOTIDE PHOSPHATASE_KINASE"/>
    <property type="match status" value="1"/>
</dbReference>
<dbReference type="GO" id="GO:0003690">
    <property type="term" value="F:double-stranded DNA binding"/>
    <property type="evidence" value="ECO:0007669"/>
    <property type="project" value="TreeGrafter"/>
</dbReference>
<dbReference type="Gene3D" id="3.40.50.300">
    <property type="entry name" value="P-loop containing nucleotide triphosphate hydrolases"/>
    <property type="match status" value="1"/>
</dbReference>
<dbReference type="GO" id="GO:0006281">
    <property type="term" value="P:DNA repair"/>
    <property type="evidence" value="ECO:0007669"/>
    <property type="project" value="TreeGrafter"/>
</dbReference>
<dbReference type="GO" id="GO:0046403">
    <property type="term" value="F:polynucleotide 3'-phosphatase activity"/>
    <property type="evidence" value="ECO:0007669"/>
    <property type="project" value="TreeGrafter"/>
</dbReference>
<dbReference type="AlphaFoldDB" id="A0A5C5VLP0"/>
<dbReference type="Proteomes" id="UP000318878">
    <property type="component" value="Unassembled WGS sequence"/>
</dbReference>
<keyword evidence="2" id="KW-1185">Reference proteome</keyword>
<gene>
    <name evidence="1" type="ORF">Enr8_06780</name>
</gene>
<organism evidence="1 2">
    <name type="scientific">Blastopirellula retiformator</name>
    <dbReference type="NCBI Taxonomy" id="2527970"/>
    <lineage>
        <taxon>Bacteria</taxon>
        <taxon>Pseudomonadati</taxon>
        <taxon>Planctomycetota</taxon>
        <taxon>Planctomycetia</taxon>
        <taxon>Pirellulales</taxon>
        <taxon>Pirellulaceae</taxon>
        <taxon>Blastopirellula</taxon>
    </lineage>
</organism>
<dbReference type="PANTHER" id="PTHR12083">
    <property type="entry name" value="BIFUNCTIONAL POLYNUCLEOTIDE PHOSPHATASE/KINASE"/>
    <property type="match status" value="1"/>
</dbReference>
<accession>A0A5C5VLP0</accession>
<dbReference type="GO" id="GO:0046404">
    <property type="term" value="F:ATP-dependent polydeoxyribonucleotide 5'-hydroxyl-kinase activity"/>
    <property type="evidence" value="ECO:0007669"/>
    <property type="project" value="TreeGrafter"/>
</dbReference>
<evidence type="ECO:0000313" key="1">
    <source>
        <dbReference type="EMBL" id="TWT38983.1"/>
    </source>
</evidence>
<evidence type="ECO:0000313" key="2">
    <source>
        <dbReference type="Proteomes" id="UP000318878"/>
    </source>
</evidence>
<dbReference type="Pfam" id="PF13671">
    <property type="entry name" value="AAA_33"/>
    <property type="match status" value="1"/>
</dbReference>
<reference evidence="1 2" key="1">
    <citation type="submission" date="2019-02" db="EMBL/GenBank/DDBJ databases">
        <title>Deep-cultivation of Planctomycetes and their phenomic and genomic characterization uncovers novel biology.</title>
        <authorList>
            <person name="Wiegand S."/>
            <person name="Jogler M."/>
            <person name="Boedeker C."/>
            <person name="Pinto D."/>
            <person name="Vollmers J."/>
            <person name="Rivas-Marin E."/>
            <person name="Kohn T."/>
            <person name="Peeters S.H."/>
            <person name="Heuer A."/>
            <person name="Rast P."/>
            <person name="Oberbeckmann S."/>
            <person name="Bunk B."/>
            <person name="Jeske O."/>
            <person name="Meyerdierks A."/>
            <person name="Storesund J.E."/>
            <person name="Kallscheuer N."/>
            <person name="Luecker S."/>
            <person name="Lage O.M."/>
            <person name="Pohl T."/>
            <person name="Merkel B.J."/>
            <person name="Hornburger P."/>
            <person name="Mueller R.-W."/>
            <person name="Bruemmer F."/>
            <person name="Labrenz M."/>
            <person name="Spormann A.M."/>
            <person name="Op Den Camp H."/>
            <person name="Overmann J."/>
            <person name="Amann R."/>
            <person name="Jetten M.S.M."/>
            <person name="Mascher T."/>
            <person name="Medema M.H."/>
            <person name="Devos D.P."/>
            <person name="Kaster A.-K."/>
            <person name="Ovreas L."/>
            <person name="Rohde M."/>
            <person name="Galperin M.Y."/>
            <person name="Jogler C."/>
        </authorList>
    </citation>
    <scope>NUCLEOTIDE SEQUENCE [LARGE SCALE GENOMIC DNA]</scope>
    <source>
        <strain evidence="1 2">Enr8</strain>
    </source>
</reference>
<dbReference type="RefSeq" id="WP_146429190.1">
    <property type="nucleotide sequence ID" value="NZ_SJPF01000001.1"/>
</dbReference>
<dbReference type="InterPro" id="IPR027417">
    <property type="entry name" value="P-loop_NTPase"/>
</dbReference>
<proteinExistence type="predicted"/>
<dbReference type="SUPFAM" id="SSF52540">
    <property type="entry name" value="P-loop containing nucleoside triphosphate hydrolases"/>
    <property type="match status" value="1"/>
</dbReference>
<dbReference type="InterPro" id="IPR017101">
    <property type="entry name" value="P-loop_ATP/GTP-bd_All4644_prd"/>
</dbReference>
<protein>
    <recommendedName>
        <fullName evidence="3">Kinase</fullName>
    </recommendedName>
</protein>
<dbReference type="EMBL" id="SJPF01000001">
    <property type="protein sequence ID" value="TWT38983.1"/>
    <property type="molecule type" value="Genomic_DNA"/>
</dbReference>